<dbReference type="PROSITE" id="PS51257">
    <property type="entry name" value="PROKAR_LIPOPROTEIN"/>
    <property type="match status" value="1"/>
</dbReference>
<accession>A0A7X9QGB3</accession>
<feature type="domain" description="Fe/B12 periplasmic-binding" evidence="6">
    <location>
        <begin position="56"/>
        <end position="309"/>
    </location>
</feature>
<protein>
    <submittedName>
        <fullName evidence="7">ABC transporter substrate-binding protein</fullName>
    </submittedName>
</protein>
<comment type="caution">
    <text evidence="7">The sequence shown here is derived from an EMBL/GenBank/DDBJ whole genome shotgun (WGS) entry which is preliminary data.</text>
</comment>
<proteinExistence type="inferred from homology"/>
<name>A0A7X9QGB3_STRRT</name>
<organism evidence="7 8">
    <name type="scientific">Streptococcus ratti</name>
    <dbReference type="NCBI Taxonomy" id="1341"/>
    <lineage>
        <taxon>Bacteria</taxon>
        <taxon>Bacillati</taxon>
        <taxon>Bacillota</taxon>
        <taxon>Bacilli</taxon>
        <taxon>Lactobacillales</taxon>
        <taxon>Streptococcaceae</taxon>
        <taxon>Streptococcus</taxon>
    </lineage>
</organism>
<dbReference type="PANTHER" id="PTHR30532">
    <property type="entry name" value="IRON III DICITRATE-BINDING PERIPLASMIC PROTEIN"/>
    <property type="match status" value="1"/>
</dbReference>
<evidence type="ECO:0000256" key="1">
    <source>
        <dbReference type="ARBA" id="ARBA00004196"/>
    </source>
</evidence>
<dbReference type="Pfam" id="PF01497">
    <property type="entry name" value="Peripla_BP_2"/>
    <property type="match status" value="1"/>
</dbReference>
<dbReference type="PROSITE" id="PS50983">
    <property type="entry name" value="FE_B12_PBP"/>
    <property type="match status" value="1"/>
</dbReference>
<evidence type="ECO:0000313" key="7">
    <source>
        <dbReference type="EMBL" id="NMD48297.1"/>
    </source>
</evidence>
<dbReference type="PANTHER" id="PTHR30532:SF26">
    <property type="entry name" value="IRON(3+)-HYDROXAMATE-BINDING PROTEIN FHUD"/>
    <property type="match status" value="1"/>
</dbReference>
<feature type="signal peptide" evidence="5">
    <location>
        <begin position="1"/>
        <end position="20"/>
    </location>
</feature>
<evidence type="ECO:0000256" key="5">
    <source>
        <dbReference type="SAM" id="SignalP"/>
    </source>
</evidence>
<evidence type="ECO:0000313" key="8">
    <source>
        <dbReference type="Proteomes" id="UP000532121"/>
    </source>
</evidence>
<keyword evidence="3" id="KW-0813">Transport</keyword>
<dbReference type="GO" id="GO:1901678">
    <property type="term" value="P:iron coordination entity transport"/>
    <property type="evidence" value="ECO:0007669"/>
    <property type="project" value="UniProtKB-ARBA"/>
</dbReference>
<dbReference type="InterPro" id="IPR051313">
    <property type="entry name" value="Bact_iron-sidero_bind"/>
</dbReference>
<keyword evidence="4 5" id="KW-0732">Signal</keyword>
<dbReference type="EMBL" id="JABASA010000002">
    <property type="protein sequence ID" value="NMD48297.1"/>
    <property type="molecule type" value="Genomic_DNA"/>
</dbReference>
<evidence type="ECO:0000256" key="3">
    <source>
        <dbReference type="ARBA" id="ARBA00022448"/>
    </source>
</evidence>
<dbReference type="InterPro" id="IPR002491">
    <property type="entry name" value="ABC_transptr_periplasmic_BD"/>
</dbReference>
<dbReference type="GO" id="GO:0030288">
    <property type="term" value="C:outer membrane-bounded periplasmic space"/>
    <property type="evidence" value="ECO:0007669"/>
    <property type="project" value="TreeGrafter"/>
</dbReference>
<comment type="similarity">
    <text evidence="2">Belongs to the bacterial solute-binding protein 8 family.</text>
</comment>
<evidence type="ECO:0000259" key="6">
    <source>
        <dbReference type="PROSITE" id="PS50983"/>
    </source>
</evidence>
<dbReference type="RefSeq" id="WP_193522873.1">
    <property type="nucleotide sequence ID" value="NZ_JABASA010000002.1"/>
</dbReference>
<dbReference type="AlphaFoldDB" id="A0A7X9QGB3"/>
<feature type="chain" id="PRO_5038810372" evidence="5">
    <location>
        <begin position="21"/>
        <end position="310"/>
    </location>
</feature>
<gene>
    <name evidence="7" type="ORF">HHO37_01100</name>
</gene>
<sequence length="310" mass="34281">MNFKKTLTVLIAFAAALILASCGNASKSSDKKAAVSSMPKISGVTYYGEVPQSPKRVVSITSTYTGYLLKLNQNLVGVSSYDKKNPVLKNKVKKAKQVTSSDLEAITALKPDLIVVGSTEEKIDQLKDIAPVISIEYGKRNYLDVFSDFGRIFNKEKETKQWRTAWKVKTAKAKKKLTKAVGSDAKFTVMGLFEKEIYLFGNNWGRGGEVIYQALGFKAPDKVAKEVFPEGYLSASQEVIGDYIEDYVIVAAEDKKTGASLYESDLWKNIPAVKKGHVIKVNANAFYFNDPLTLEYELKTLQKGILKAAQ</sequence>
<comment type="subcellular location">
    <subcellularLocation>
        <location evidence="1">Cell envelope</location>
    </subcellularLocation>
</comment>
<dbReference type="Proteomes" id="UP000532121">
    <property type="component" value="Unassembled WGS sequence"/>
</dbReference>
<dbReference type="SUPFAM" id="SSF53807">
    <property type="entry name" value="Helical backbone' metal receptor"/>
    <property type="match status" value="1"/>
</dbReference>
<reference evidence="7 8" key="1">
    <citation type="submission" date="2020-04" db="EMBL/GenBank/DDBJ databases">
        <title>MicrobeNet Type strains.</title>
        <authorList>
            <person name="Nicholson A.C."/>
        </authorList>
    </citation>
    <scope>NUCLEOTIDE SEQUENCE [LARGE SCALE GENOMIC DNA]</scope>
    <source>
        <strain evidence="7 8">DSM 22768</strain>
    </source>
</reference>
<evidence type="ECO:0000256" key="2">
    <source>
        <dbReference type="ARBA" id="ARBA00008814"/>
    </source>
</evidence>
<evidence type="ECO:0000256" key="4">
    <source>
        <dbReference type="ARBA" id="ARBA00022729"/>
    </source>
</evidence>
<dbReference type="Gene3D" id="3.40.50.1980">
    <property type="entry name" value="Nitrogenase molybdenum iron protein domain"/>
    <property type="match status" value="2"/>
</dbReference>